<dbReference type="PANTHER" id="PTHR32024:SF1">
    <property type="entry name" value="KTR SYSTEM POTASSIUM UPTAKE PROTEIN B"/>
    <property type="match status" value="1"/>
</dbReference>
<keyword evidence="10" id="KW-1185">Reference proteome</keyword>
<evidence type="ECO:0000256" key="5">
    <source>
        <dbReference type="ARBA" id="ARBA00022989"/>
    </source>
</evidence>
<organism evidence="9 10">
    <name type="scientific">Aerococcus agrisoli</name>
    <dbReference type="NCBI Taxonomy" id="2487350"/>
    <lineage>
        <taxon>Bacteria</taxon>
        <taxon>Bacillati</taxon>
        <taxon>Bacillota</taxon>
        <taxon>Bacilli</taxon>
        <taxon>Lactobacillales</taxon>
        <taxon>Aerococcaceae</taxon>
        <taxon>Aerococcus</taxon>
    </lineage>
</organism>
<evidence type="ECO:0000256" key="8">
    <source>
        <dbReference type="SAM" id="Phobius"/>
    </source>
</evidence>
<comment type="caution">
    <text evidence="9">The sequence shown here is derived from an EMBL/GenBank/DDBJ whole genome shotgun (WGS) entry which is preliminary data.</text>
</comment>
<keyword evidence="4 8" id="KW-0812">Transmembrane</keyword>
<dbReference type="PANTHER" id="PTHR32024">
    <property type="entry name" value="TRK SYSTEM POTASSIUM UPTAKE PROTEIN TRKG-RELATED"/>
    <property type="match status" value="1"/>
</dbReference>
<evidence type="ECO:0000256" key="1">
    <source>
        <dbReference type="ARBA" id="ARBA00004651"/>
    </source>
</evidence>
<dbReference type="AlphaFoldDB" id="A0A3N4GD53"/>
<dbReference type="GO" id="GO:0008324">
    <property type="term" value="F:monoatomic cation transmembrane transporter activity"/>
    <property type="evidence" value="ECO:0007669"/>
    <property type="project" value="InterPro"/>
</dbReference>
<evidence type="ECO:0000313" key="10">
    <source>
        <dbReference type="Proteomes" id="UP000273977"/>
    </source>
</evidence>
<feature type="transmembrane region" description="Helical" evidence="8">
    <location>
        <begin position="47"/>
        <end position="65"/>
    </location>
</feature>
<dbReference type="Proteomes" id="UP000273977">
    <property type="component" value="Unassembled WGS sequence"/>
</dbReference>
<keyword evidence="2" id="KW-0813">Transport</keyword>
<keyword evidence="6" id="KW-0406">Ion transport</keyword>
<sequence length="464" mass="50608">MLSYVANPVGHLSSAKIIALSFALVIFVGSLLLNLPISQVATSDATYFDHLFIAVSAVCVTGLWVESIYDTYNIFGQIIMMILIQIGGLGLMTFISVIYFKIGHNVRMSAQVAVTGALNSNSLDNISNWLGKIFKYTFIIEGIGALLFATFFIPELGFAKGTFISIFMAVSAFCNAGFDPLSNMSMIGYQTVPIINWTIISLIVLGGIGFSVWFDVTNQVKQFDWSRPRIAIKTAIRKLRPHTKLALGMTVLIICLGTILFLAFEWQNEGTIGDMTVGNKIMTAVFQTVTMRTAGFASIDYTLAHPVSILIFIVTMFIGGSPGGTAGGLKTTTFALVIMMAIAEVKQKENVNFVKHTIPAQLLRQAFVIFLLYIALLIIGSGLILTFDPQVDYLYILFESISAFATVGVTANLTPTLTLASQVVIMSLMFIGRIGPMTMFISLLPDKKDKTSDIQYTTTNILIG</sequence>
<evidence type="ECO:0000256" key="7">
    <source>
        <dbReference type="ARBA" id="ARBA00023136"/>
    </source>
</evidence>
<evidence type="ECO:0000256" key="3">
    <source>
        <dbReference type="ARBA" id="ARBA00022475"/>
    </source>
</evidence>
<feature type="transmembrane region" description="Helical" evidence="8">
    <location>
        <begin position="133"/>
        <end position="153"/>
    </location>
</feature>
<feature type="transmembrane region" description="Helical" evidence="8">
    <location>
        <begin position="17"/>
        <end position="35"/>
    </location>
</feature>
<dbReference type="GO" id="GO:0030001">
    <property type="term" value="P:metal ion transport"/>
    <property type="evidence" value="ECO:0007669"/>
    <property type="project" value="UniProtKB-ARBA"/>
</dbReference>
<feature type="transmembrane region" description="Helical" evidence="8">
    <location>
        <begin position="423"/>
        <end position="444"/>
    </location>
</feature>
<feature type="transmembrane region" description="Helical" evidence="8">
    <location>
        <begin position="393"/>
        <end position="411"/>
    </location>
</feature>
<accession>A0A3N4GD53</accession>
<reference evidence="9 10" key="1">
    <citation type="submission" date="2018-11" db="EMBL/GenBank/DDBJ databases">
        <title>Aerococcus sp. SJQ22, whole genome shotgun sequence.</title>
        <authorList>
            <person name="Sun L."/>
            <person name="Gao X."/>
            <person name="Chen W."/>
            <person name="Huang K."/>
        </authorList>
    </citation>
    <scope>NUCLEOTIDE SEQUENCE [LARGE SCALE GENOMIC DNA]</scope>
    <source>
        <strain evidence="9 10">SJQ22</strain>
    </source>
</reference>
<proteinExistence type="predicted"/>
<dbReference type="OrthoDB" id="9810952at2"/>
<evidence type="ECO:0000256" key="6">
    <source>
        <dbReference type="ARBA" id="ARBA00023065"/>
    </source>
</evidence>
<protein>
    <submittedName>
        <fullName evidence="9">Potassium transporter</fullName>
    </submittedName>
</protein>
<dbReference type="EMBL" id="RKMG01000009">
    <property type="protein sequence ID" value="RPA60753.1"/>
    <property type="molecule type" value="Genomic_DNA"/>
</dbReference>
<evidence type="ECO:0000256" key="2">
    <source>
        <dbReference type="ARBA" id="ARBA00022448"/>
    </source>
</evidence>
<feature type="transmembrane region" description="Helical" evidence="8">
    <location>
        <begin position="194"/>
        <end position="214"/>
    </location>
</feature>
<dbReference type="RefSeq" id="WP_123779716.1">
    <property type="nucleotide sequence ID" value="NZ_RKMG01000009.1"/>
</dbReference>
<keyword evidence="5 8" id="KW-1133">Transmembrane helix</keyword>
<name>A0A3N4GD53_9LACT</name>
<feature type="transmembrane region" description="Helical" evidence="8">
    <location>
        <begin position="366"/>
        <end position="387"/>
    </location>
</feature>
<feature type="transmembrane region" description="Helical" evidence="8">
    <location>
        <begin position="77"/>
        <end position="100"/>
    </location>
</feature>
<dbReference type="InterPro" id="IPR003445">
    <property type="entry name" value="Cat_transpt"/>
</dbReference>
<evidence type="ECO:0000313" key="9">
    <source>
        <dbReference type="EMBL" id="RPA60753.1"/>
    </source>
</evidence>
<evidence type="ECO:0000256" key="4">
    <source>
        <dbReference type="ARBA" id="ARBA00022692"/>
    </source>
</evidence>
<gene>
    <name evidence="9" type="ORF">EF384_04110</name>
</gene>
<feature type="transmembrane region" description="Helical" evidence="8">
    <location>
        <begin position="245"/>
        <end position="264"/>
    </location>
</feature>
<feature type="transmembrane region" description="Helical" evidence="8">
    <location>
        <begin position="326"/>
        <end position="345"/>
    </location>
</feature>
<comment type="subcellular location">
    <subcellularLocation>
        <location evidence="1">Cell membrane</location>
        <topology evidence="1">Multi-pass membrane protein</topology>
    </subcellularLocation>
</comment>
<feature type="transmembrane region" description="Helical" evidence="8">
    <location>
        <begin position="301"/>
        <end position="320"/>
    </location>
</feature>
<dbReference type="GO" id="GO:0005886">
    <property type="term" value="C:plasma membrane"/>
    <property type="evidence" value="ECO:0007669"/>
    <property type="project" value="UniProtKB-SubCell"/>
</dbReference>
<dbReference type="Pfam" id="PF02386">
    <property type="entry name" value="TrkH"/>
    <property type="match status" value="1"/>
</dbReference>
<keyword evidence="7 8" id="KW-0472">Membrane</keyword>
<keyword evidence="3" id="KW-1003">Cell membrane</keyword>